<dbReference type="EMBL" id="CM001223">
    <property type="protein sequence ID" value="KEH22581.1"/>
    <property type="molecule type" value="Genomic_DNA"/>
</dbReference>
<evidence type="ECO:0000313" key="3">
    <source>
        <dbReference type="EnsemblPlants" id="KEH22581"/>
    </source>
</evidence>
<reference evidence="3" key="3">
    <citation type="submission" date="2015-04" db="UniProtKB">
        <authorList>
            <consortium name="EnsemblPlants"/>
        </authorList>
    </citation>
    <scope>IDENTIFICATION</scope>
    <source>
        <strain evidence="3">cv. Jemalong A17</strain>
    </source>
</reference>
<dbReference type="Proteomes" id="UP000002051">
    <property type="component" value="Unassembled WGS sequence"/>
</dbReference>
<name>A0A072TZE8_MEDTR</name>
<feature type="compositionally biased region" description="Basic and acidic residues" evidence="1">
    <location>
        <begin position="39"/>
        <end position="59"/>
    </location>
</feature>
<evidence type="ECO:0000313" key="2">
    <source>
        <dbReference type="EMBL" id="KEH22581.1"/>
    </source>
</evidence>
<gene>
    <name evidence="2" type="ordered locus">MTR_7g055807</name>
</gene>
<organism evidence="2 4">
    <name type="scientific">Medicago truncatula</name>
    <name type="common">Barrel medic</name>
    <name type="synonym">Medicago tribuloides</name>
    <dbReference type="NCBI Taxonomy" id="3880"/>
    <lineage>
        <taxon>Eukaryota</taxon>
        <taxon>Viridiplantae</taxon>
        <taxon>Streptophyta</taxon>
        <taxon>Embryophyta</taxon>
        <taxon>Tracheophyta</taxon>
        <taxon>Spermatophyta</taxon>
        <taxon>Magnoliopsida</taxon>
        <taxon>eudicotyledons</taxon>
        <taxon>Gunneridae</taxon>
        <taxon>Pentapetalae</taxon>
        <taxon>rosids</taxon>
        <taxon>fabids</taxon>
        <taxon>Fabales</taxon>
        <taxon>Fabaceae</taxon>
        <taxon>Papilionoideae</taxon>
        <taxon>50 kb inversion clade</taxon>
        <taxon>NPAAA clade</taxon>
        <taxon>Hologalegina</taxon>
        <taxon>IRL clade</taxon>
        <taxon>Trifolieae</taxon>
        <taxon>Medicago</taxon>
    </lineage>
</organism>
<sequence>MNQGDLMIVSDYRIRILSGLYYPDKGYFGQNHRAREKAVGWEKKNEEQKPKEQRFKANENKPVMTE</sequence>
<proteinExistence type="predicted"/>
<evidence type="ECO:0000256" key="1">
    <source>
        <dbReference type="SAM" id="MobiDB-lite"/>
    </source>
</evidence>
<reference evidence="2 4" key="1">
    <citation type="journal article" date="2011" name="Nature">
        <title>The Medicago genome provides insight into the evolution of rhizobial symbioses.</title>
        <authorList>
            <person name="Young N.D."/>
            <person name="Debelle F."/>
            <person name="Oldroyd G.E."/>
            <person name="Geurts R."/>
            <person name="Cannon S.B."/>
            <person name="Udvardi M.K."/>
            <person name="Benedito V.A."/>
            <person name="Mayer K.F."/>
            <person name="Gouzy J."/>
            <person name="Schoof H."/>
            <person name="Van de Peer Y."/>
            <person name="Proost S."/>
            <person name="Cook D.R."/>
            <person name="Meyers B.C."/>
            <person name="Spannagl M."/>
            <person name="Cheung F."/>
            <person name="De Mita S."/>
            <person name="Krishnakumar V."/>
            <person name="Gundlach H."/>
            <person name="Zhou S."/>
            <person name="Mudge J."/>
            <person name="Bharti A.K."/>
            <person name="Murray J.D."/>
            <person name="Naoumkina M.A."/>
            <person name="Rosen B."/>
            <person name="Silverstein K.A."/>
            <person name="Tang H."/>
            <person name="Rombauts S."/>
            <person name="Zhao P.X."/>
            <person name="Zhou P."/>
            <person name="Barbe V."/>
            <person name="Bardou P."/>
            <person name="Bechner M."/>
            <person name="Bellec A."/>
            <person name="Berger A."/>
            <person name="Berges H."/>
            <person name="Bidwell S."/>
            <person name="Bisseling T."/>
            <person name="Choisne N."/>
            <person name="Couloux A."/>
            <person name="Denny R."/>
            <person name="Deshpande S."/>
            <person name="Dai X."/>
            <person name="Doyle J.J."/>
            <person name="Dudez A.M."/>
            <person name="Farmer A.D."/>
            <person name="Fouteau S."/>
            <person name="Franken C."/>
            <person name="Gibelin C."/>
            <person name="Gish J."/>
            <person name="Goldstein S."/>
            <person name="Gonzalez A.J."/>
            <person name="Green P.J."/>
            <person name="Hallab A."/>
            <person name="Hartog M."/>
            <person name="Hua A."/>
            <person name="Humphray S.J."/>
            <person name="Jeong D.H."/>
            <person name="Jing Y."/>
            <person name="Jocker A."/>
            <person name="Kenton S.M."/>
            <person name="Kim D.J."/>
            <person name="Klee K."/>
            <person name="Lai H."/>
            <person name="Lang C."/>
            <person name="Lin S."/>
            <person name="Macmil S.L."/>
            <person name="Magdelenat G."/>
            <person name="Matthews L."/>
            <person name="McCorrison J."/>
            <person name="Monaghan E.L."/>
            <person name="Mun J.H."/>
            <person name="Najar F.Z."/>
            <person name="Nicholson C."/>
            <person name="Noirot C."/>
            <person name="O'Bleness M."/>
            <person name="Paule C.R."/>
            <person name="Poulain J."/>
            <person name="Prion F."/>
            <person name="Qin B."/>
            <person name="Qu C."/>
            <person name="Retzel E.F."/>
            <person name="Riddle C."/>
            <person name="Sallet E."/>
            <person name="Samain S."/>
            <person name="Samson N."/>
            <person name="Sanders I."/>
            <person name="Saurat O."/>
            <person name="Scarpelli C."/>
            <person name="Schiex T."/>
            <person name="Segurens B."/>
            <person name="Severin A.J."/>
            <person name="Sherrier D.J."/>
            <person name="Shi R."/>
            <person name="Sims S."/>
            <person name="Singer S.R."/>
            <person name="Sinharoy S."/>
            <person name="Sterck L."/>
            <person name="Viollet A."/>
            <person name="Wang B.B."/>
            <person name="Wang K."/>
            <person name="Wang M."/>
            <person name="Wang X."/>
            <person name="Warfsmann J."/>
            <person name="Weissenbach J."/>
            <person name="White D.D."/>
            <person name="White J.D."/>
            <person name="Wiley G.B."/>
            <person name="Wincker P."/>
            <person name="Xing Y."/>
            <person name="Yang L."/>
            <person name="Yao Z."/>
            <person name="Ying F."/>
            <person name="Zhai J."/>
            <person name="Zhou L."/>
            <person name="Zuber A."/>
            <person name="Denarie J."/>
            <person name="Dixon R.A."/>
            <person name="May G.D."/>
            <person name="Schwartz D.C."/>
            <person name="Rogers J."/>
            <person name="Quetier F."/>
            <person name="Town C.D."/>
            <person name="Roe B.A."/>
        </authorList>
    </citation>
    <scope>NUCLEOTIDE SEQUENCE [LARGE SCALE GENOMIC DNA]</scope>
    <source>
        <strain evidence="2">A17</strain>
        <strain evidence="3 4">cv. Jemalong A17</strain>
    </source>
</reference>
<feature type="region of interest" description="Disordered" evidence="1">
    <location>
        <begin position="39"/>
        <end position="66"/>
    </location>
</feature>
<dbReference type="HOGENOM" id="CLU_2835030_0_0_1"/>
<keyword evidence="4" id="KW-1185">Reference proteome</keyword>
<accession>A0A072TZE8</accession>
<dbReference type="AlphaFoldDB" id="A0A072TZE8"/>
<protein>
    <submittedName>
        <fullName evidence="2">Wound-inducible basic family protein</fullName>
    </submittedName>
</protein>
<dbReference type="EnsemblPlants" id="KEH22581">
    <property type="protein sequence ID" value="KEH22581"/>
    <property type="gene ID" value="MTR_7g055807"/>
</dbReference>
<evidence type="ECO:0000313" key="4">
    <source>
        <dbReference type="Proteomes" id="UP000002051"/>
    </source>
</evidence>
<reference evidence="2 4" key="2">
    <citation type="journal article" date="2014" name="BMC Genomics">
        <title>An improved genome release (version Mt4.0) for the model legume Medicago truncatula.</title>
        <authorList>
            <person name="Tang H."/>
            <person name="Krishnakumar V."/>
            <person name="Bidwell S."/>
            <person name="Rosen B."/>
            <person name="Chan A."/>
            <person name="Zhou S."/>
            <person name="Gentzbittel L."/>
            <person name="Childs K.L."/>
            <person name="Yandell M."/>
            <person name="Gundlach H."/>
            <person name="Mayer K.F."/>
            <person name="Schwartz D.C."/>
            <person name="Town C.D."/>
        </authorList>
    </citation>
    <scope>GENOME REANNOTATION</scope>
    <source>
        <strain evidence="2">A17</strain>
        <strain evidence="3 4">cv. Jemalong A17</strain>
    </source>
</reference>